<evidence type="ECO:0000313" key="2">
    <source>
        <dbReference type="WBParaSite" id="GPUH_0002414501-mRNA-1"/>
    </source>
</evidence>
<organism evidence="2">
    <name type="scientific">Gongylonema pulchrum</name>
    <dbReference type="NCBI Taxonomy" id="637853"/>
    <lineage>
        <taxon>Eukaryota</taxon>
        <taxon>Metazoa</taxon>
        <taxon>Ecdysozoa</taxon>
        <taxon>Nematoda</taxon>
        <taxon>Chromadorea</taxon>
        <taxon>Rhabditida</taxon>
        <taxon>Spirurina</taxon>
        <taxon>Spiruromorpha</taxon>
        <taxon>Spiruroidea</taxon>
        <taxon>Gongylonematidae</taxon>
        <taxon>Gongylonema</taxon>
    </lineage>
</organism>
<feature type="region of interest" description="Disordered" evidence="1">
    <location>
        <begin position="18"/>
        <end position="47"/>
    </location>
</feature>
<reference evidence="2" key="1">
    <citation type="submission" date="2016-06" db="UniProtKB">
        <authorList>
            <consortium name="WormBaseParasite"/>
        </authorList>
    </citation>
    <scope>IDENTIFICATION</scope>
</reference>
<dbReference type="WBParaSite" id="GPUH_0002414501-mRNA-1">
    <property type="protein sequence ID" value="GPUH_0002414501-mRNA-1"/>
    <property type="gene ID" value="GPUH_0002414501"/>
</dbReference>
<feature type="compositionally biased region" description="Low complexity" evidence="1">
    <location>
        <begin position="20"/>
        <end position="36"/>
    </location>
</feature>
<feature type="region of interest" description="Disordered" evidence="1">
    <location>
        <begin position="60"/>
        <end position="84"/>
    </location>
</feature>
<sequence length="134" mass="14686">LFFFDNAQLLLKISAGESAQQQQQQQQQQQYTTPPSTSSPPPPYSWSSTLSSAFNKAFPDSKASSNAKMSNRHERVWGGNLPPGVFTREDVDASTYIGGLLAEDELDWMTLFNVSTGTTKEISGGNAIDGLFLY</sequence>
<dbReference type="AlphaFoldDB" id="A0A183ET24"/>
<protein>
    <submittedName>
        <fullName evidence="2">COesterase domain-containing protein</fullName>
    </submittedName>
</protein>
<proteinExistence type="predicted"/>
<name>A0A183ET24_9BILA</name>
<accession>A0A183ET24</accession>
<evidence type="ECO:0000256" key="1">
    <source>
        <dbReference type="SAM" id="MobiDB-lite"/>
    </source>
</evidence>